<dbReference type="Proteomes" id="UP000013776">
    <property type="component" value="Unassembled WGS sequence"/>
</dbReference>
<dbReference type="FunFam" id="1.25.40.570:FF:000007">
    <property type="entry name" value="26S proteasome non-ATPase regulatory subunit 11"/>
    <property type="match status" value="1"/>
</dbReference>
<dbReference type="eggNOG" id="KOG1463">
    <property type="taxonomic scope" value="Eukaryota"/>
</dbReference>
<dbReference type="SMART" id="SM00088">
    <property type="entry name" value="PINT"/>
    <property type="match status" value="1"/>
</dbReference>
<feature type="compositionally biased region" description="Basic and acidic residues" evidence="3">
    <location>
        <begin position="431"/>
        <end position="446"/>
    </location>
</feature>
<feature type="domain" description="PCI" evidence="4">
    <location>
        <begin position="224"/>
        <end position="392"/>
    </location>
</feature>
<dbReference type="Pfam" id="PF01399">
    <property type="entry name" value="PCI"/>
    <property type="match status" value="1"/>
</dbReference>
<comment type="similarity">
    <text evidence="1">Belongs to the proteasome subunit S9 family.</text>
</comment>
<keyword evidence="2 5" id="KW-0647">Proteasome</keyword>
<dbReference type="InterPro" id="IPR000717">
    <property type="entry name" value="PCI_dom"/>
</dbReference>
<dbReference type="AlphaFoldDB" id="R4XED7"/>
<name>R4XED7_TAPDE</name>
<sequence length="446" mass="50201">MSDSTAFSAQFVDIEKDIDAKNYTQAESNLKQVLAKPAETDAQLREHEKALTTLGALYKKQQKATQLAELIKNSRSFMSRFAKSKTAKLVRTLIDYIKDIPNTTQIQVDVTKESIEWAVSEKRVFLRQNLETRLVALYIELSQYQPAIVLIDSLLKELKQLDDKIQLVEVHLLESRVYHLLRNMAKSRAALTSAKTAGNSVYCPPLLQATLDSQSGILHAEEKDYETAYSYFYEAMEGYSQQNDPRAESIVKYMLLSKIMLNSSDDVHNIMNGKMALKYAGRNLDAMKAVATAHQNRSLAEFEKTLEGYKTELGADPIIRSHFTALYDTLLEQNLVRVIEPFSCIEINHIAQHVGLSPAQVEGKLSQMVLDKVIYGVIDQGTGCLVVYEEPEEDKTYTAALETIKHMSTVVDLLYEKAIRQAASTKATENGVEKDEKEKAEKPVTT</sequence>
<evidence type="ECO:0000256" key="1">
    <source>
        <dbReference type="ARBA" id="ARBA00007454"/>
    </source>
</evidence>
<evidence type="ECO:0000259" key="4">
    <source>
        <dbReference type="PROSITE" id="PS50250"/>
    </source>
</evidence>
<dbReference type="GO" id="GO:0000502">
    <property type="term" value="C:proteasome complex"/>
    <property type="evidence" value="ECO:0007669"/>
    <property type="project" value="UniProtKB-KW"/>
</dbReference>
<evidence type="ECO:0000256" key="2">
    <source>
        <dbReference type="ARBA" id="ARBA00022942"/>
    </source>
</evidence>
<dbReference type="PROSITE" id="PS50250">
    <property type="entry name" value="PCI"/>
    <property type="match status" value="1"/>
</dbReference>
<dbReference type="GO" id="GO:0030163">
    <property type="term" value="P:protein catabolic process"/>
    <property type="evidence" value="ECO:0007669"/>
    <property type="project" value="UniProtKB-ARBA"/>
</dbReference>
<evidence type="ECO:0000313" key="6">
    <source>
        <dbReference type="Proteomes" id="UP000013776"/>
    </source>
</evidence>
<gene>
    <name evidence="5" type="ORF">TAPDE_001572</name>
</gene>
<dbReference type="InterPro" id="IPR040773">
    <property type="entry name" value="Rpn6_N"/>
</dbReference>
<comment type="caution">
    <text evidence="5">The sequence shown here is derived from an EMBL/GenBank/DDBJ whole genome shotgun (WGS) entry which is preliminary data.</text>
</comment>
<dbReference type="Pfam" id="PF18055">
    <property type="entry name" value="RPN6_N"/>
    <property type="match status" value="1"/>
</dbReference>
<dbReference type="PANTHER" id="PTHR10678">
    <property type="entry name" value="26S PROTEASOME NON-ATPASE REGULATORY SUBUNIT 11/COP9 SIGNALOSOME COMPLEX SUBUNIT 2"/>
    <property type="match status" value="1"/>
</dbReference>
<dbReference type="STRING" id="1097556.R4XED7"/>
<dbReference type="SMART" id="SM00753">
    <property type="entry name" value="PAM"/>
    <property type="match status" value="1"/>
</dbReference>
<dbReference type="InterPro" id="IPR011990">
    <property type="entry name" value="TPR-like_helical_dom_sf"/>
</dbReference>
<dbReference type="EMBL" id="CAHR02000056">
    <property type="protein sequence ID" value="CCG81732.1"/>
    <property type="molecule type" value="Genomic_DNA"/>
</dbReference>
<dbReference type="InterPro" id="IPR040780">
    <property type="entry name" value="Rpn6_C_helix"/>
</dbReference>
<evidence type="ECO:0000256" key="3">
    <source>
        <dbReference type="SAM" id="MobiDB-lite"/>
    </source>
</evidence>
<dbReference type="InterPro" id="IPR036390">
    <property type="entry name" value="WH_DNA-bd_sf"/>
</dbReference>
<dbReference type="Gene3D" id="1.25.40.570">
    <property type="match status" value="1"/>
</dbReference>
<feature type="region of interest" description="Disordered" evidence="3">
    <location>
        <begin position="423"/>
        <end position="446"/>
    </location>
</feature>
<dbReference type="SUPFAM" id="SSF48452">
    <property type="entry name" value="TPR-like"/>
    <property type="match status" value="1"/>
</dbReference>
<dbReference type="Pfam" id="PF18503">
    <property type="entry name" value="RPN6_C_helix"/>
    <property type="match status" value="1"/>
</dbReference>
<accession>R4XED7</accession>
<dbReference type="OrthoDB" id="1418352at2759"/>
<organism evidence="5 6">
    <name type="scientific">Taphrina deformans (strain PYCC 5710 / ATCC 11124 / CBS 356.35 / IMI 108563 / JCM 9778 / NBRC 8474)</name>
    <name type="common">Peach leaf curl fungus</name>
    <name type="synonym">Lalaria deformans</name>
    <dbReference type="NCBI Taxonomy" id="1097556"/>
    <lineage>
        <taxon>Eukaryota</taxon>
        <taxon>Fungi</taxon>
        <taxon>Dikarya</taxon>
        <taxon>Ascomycota</taxon>
        <taxon>Taphrinomycotina</taxon>
        <taxon>Taphrinomycetes</taxon>
        <taxon>Taphrinales</taxon>
        <taxon>Taphrinaceae</taxon>
        <taxon>Taphrina</taxon>
    </lineage>
</organism>
<protein>
    <submittedName>
        <fullName evidence="5">19S proteasome regulatory subunit Rpn65 / FY16936</fullName>
    </submittedName>
</protein>
<dbReference type="SUPFAM" id="SSF46785">
    <property type="entry name" value="Winged helix' DNA-binding domain"/>
    <property type="match status" value="1"/>
</dbReference>
<dbReference type="VEuPathDB" id="FungiDB:TAPDE_001572"/>
<reference evidence="5 6" key="1">
    <citation type="journal article" date="2013" name="MBio">
        <title>Genome sequencing of the plant pathogen Taphrina deformans, the causal agent of peach leaf curl.</title>
        <authorList>
            <person name="Cisse O.H."/>
            <person name="Almeida J.M.G.C.F."/>
            <person name="Fonseca A."/>
            <person name="Kumar A.A."/>
            <person name="Salojaervi J."/>
            <person name="Overmyer K."/>
            <person name="Hauser P.M."/>
            <person name="Pagni M."/>
        </authorList>
    </citation>
    <scope>NUCLEOTIDE SEQUENCE [LARGE SCALE GENOMIC DNA]</scope>
    <source>
        <strain evidence="6">PYCC 5710 / ATCC 11124 / CBS 356.35 / IMI 108563 / JCM 9778 / NBRC 8474</strain>
    </source>
</reference>
<evidence type="ECO:0000313" key="5">
    <source>
        <dbReference type="EMBL" id="CCG81732.1"/>
    </source>
</evidence>
<keyword evidence="6" id="KW-1185">Reference proteome</keyword>
<proteinExistence type="inferred from homology"/>
<dbReference type="InterPro" id="IPR050871">
    <property type="entry name" value="26S_Proteasome/COP9_Components"/>
</dbReference>